<evidence type="ECO:0000313" key="1">
    <source>
        <dbReference type="EMBL" id="GAH03879.1"/>
    </source>
</evidence>
<organism evidence="1">
    <name type="scientific">marine sediment metagenome</name>
    <dbReference type="NCBI Taxonomy" id="412755"/>
    <lineage>
        <taxon>unclassified sequences</taxon>
        <taxon>metagenomes</taxon>
        <taxon>ecological metagenomes</taxon>
    </lineage>
</organism>
<comment type="caution">
    <text evidence="1">The sequence shown here is derived from an EMBL/GenBank/DDBJ whole genome shotgun (WGS) entry which is preliminary data.</text>
</comment>
<accession>X1DFP6</accession>
<proteinExistence type="predicted"/>
<dbReference type="AlphaFoldDB" id="X1DFP6"/>
<protein>
    <submittedName>
        <fullName evidence="1">Uncharacterized protein</fullName>
    </submittedName>
</protein>
<reference evidence="1" key="1">
    <citation type="journal article" date="2014" name="Front. Microbiol.">
        <title>High frequency of phylogenetically diverse reductive dehalogenase-homologous genes in deep subseafloor sedimentary metagenomes.</title>
        <authorList>
            <person name="Kawai M."/>
            <person name="Futagami T."/>
            <person name="Toyoda A."/>
            <person name="Takaki Y."/>
            <person name="Nishi S."/>
            <person name="Hori S."/>
            <person name="Arai W."/>
            <person name="Tsubouchi T."/>
            <person name="Morono Y."/>
            <person name="Uchiyama I."/>
            <person name="Ito T."/>
            <person name="Fujiyama A."/>
            <person name="Inagaki F."/>
            <person name="Takami H."/>
        </authorList>
    </citation>
    <scope>NUCLEOTIDE SEQUENCE</scope>
    <source>
        <strain evidence="1">Expedition CK06-06</strain>
    </source>
</reference>
<feature type="non-terminal residue" evidence="1">
    <location>
        <position position="65"/>
    </location>
</feature>
<gene>
    <name evidence="1" type="ORF">S01H4_37974</name>
</gene>
<dbReference type="EMBL" id="BART01020439">
    <property type="protein sequence ID" value="GAH03879.1"/>
    <property type="molecule type" value="Genomic_DNA"/>
</dbReference>
<name>X1DFP6_9ZZZZ</name>
<sequence length="65" mass="7127">MIKILIPVTAIVTLIALVGIFSYTVGMTNDIKEGNFKEASNKTAEYIVEEVEDEVTNVLLAPFIP</sequence>